<dbReference type="InterPro" id="IPR026385">
    <property type="entry name" value="LegC-like"/>
</dbReference>
<dbReference type="PANTHER" id="PTHR30244:SF30">
    <property type="entry name" value="BLR5990 PROTEIN"/>
    <property type="match status" value="1"/>
</dbReference>
<dbReference type="GO" id="GO:0000271">
    <property type="term" value="P:polysaccharide biosynthetic process"/>
    <property type="evidence" value="ECO:0007669"/>
    <property type="project" value="TreeGrafter"/>
</dbReference>
<keyword evidence="14" id="KW-1185">Reference proteome</keyword>
<comment type="catalytic activity">
    <reaction evidence="7">
        <text>GDP-alpha-D-perosamine + 2-oxoglutarate = GDP-4-dehydro-alpha-D-rhamnose + L-glutamate</text>
        <dbReference type="Rhea" id="RHEA:36779"/>
        <dbReference type="ChEBI" id="CHEBI:16810"/>
        <dbReference type="ChEBI" id="CHEBI:29985"/>
        <dbReference type="ChEBI" id="CHEBI:57964"/>
        <dbReference type="ChEBI" id="CHEBI:73996"/>
        <dbReference type="EC" id="2.6.1.102"/>
    </reaction>
</comment>
<dbReference type="CDD" id="cd00616">
    <property type="entry name" value="AHBA_syn"/>
    <property type="match status" value="1"/>
</dbReference>
<evidence type="ECO:0000256" key="3">
    <source>
        <dbReference type="ARBA" id="ARBA00022576"/>
    </source>
</evidence>
<organism evidence="13 14">
    <name type="scientific">Deferribacter desulfuricans (strain DSM 14783 / JCM 11476 / NBRC 101012 / SSM1)</name>
    <dbReference type="NCBI Taxonomy" id="639282"/>
    <lineage>
        <taxon>Bacteria</taxon>
        <taxon>Pseudomonadati</taxon>
        <taxon>Deferribacterota</taxon>
        <taxon>Deferribacteres</taxon>
        <taxon>Deferribacterales</taxon>
        <taxon>Deferribacteraceae</taxon>
        <taxon>Deferribacter</taxon>
    </lineage>
</organism>
<sequence>MIKCKKIITFIKELYKKDVVGLHEPVFVGHEKKYVLDTIESTFVSSVGEYVNEFERKIAEYTGAKYAIATVNGISALHIALLLSGVGENSEVITQPITFVATCNAIRYCGAEPVFVDVDLDTLGMSSESLEYFLKKFVEFDKNGNPINKETKRKITACVPMHTFGHPVKIDQIVELCKKYNIPVVEDAAESLGSFYKSKHTGTFGKLGILSFNGNKIITTGGGGMILTNDEDLAKSAKHLTTTAKVPHPYEYFHDEVGYNYRMPNLNAALGLAQMEKLEMFINIKRKIAHEYKNFFENLGIQSFTEPEYSRSNYWLNAIFLKSKTERDKFLEITNKNKVQTRPVWTLMYKLPMYENCFKIDTTNAEYIEERVVNIPSGVNV</sequence>
<evidence type="ECO:0000256" key="1">
    <source>
        <dbReference type="ARBA" id="ARBA00001933"/>
    </source>
</evidence>
<evidence type="ECO:0000256" key="4">
    <source>
        <dbReference type="ARBA" id="ARBA00022679"/>
    </source>
</evidence>
<dbReference type="EC" id="2.6.1.102" evidence="8"/>
<feature type="active site" description="Proton acceptor" evidence="10">
    <location>
        <position position="216"/>
    </location>
</feature>
<keyword evidence="4 13" id="KW-0808">Transferase</keyword>
<evidence type="ECO:0000256" key="11">
    <source>
        <dbReference type="PIRSR" id="PIRSR000390-2"/>
    </source>
</evidence>
<dbReference type="InterPro" id="IPR000653">
    <property type="entry name" value="DegT/StrS_aminotransferase"/>
</dbReference>
<evidence type="ECO:0000256" key="8">
    <source>
        <dbReference type="ARBA" id="ARBA00066317"/>
    </source>
</evidence>
<evidence type="ECO:0000313" key="14">
    <source>
        <dbReference type="Proteomes" id="UP000001520"/>
    </source>
</evidence>
<dbReference type="HOGENOM" id="CLU_033332_2_1_0"/>
<dbReference type="PANTHER" id="PTHR30244">
    <property type="entry name" value="TRANSAMINASE"/>
    <property type="match status" value="1"/>
</dbReference>
<evidence type="ECO:0000256" key="6">
    <source>
        <dbReference type="ARBA" id="ARBA00037999"/>
    </source>
</evidence>
<accession>D3PB89</accession>
<keyword evidence="3 13" id="KW-0032">Aminotransferase</keyword>
<dbReference type="InterPro" id="IPR015424">
    <property type="entry name" value="PyrdxlP-dep_Trfase"/>
</dbReference>
<dbReference type="Proteomes" id="UP000001520">
    <property type="component" value="Chromosome"/>
</dbReference>
<dbReference type="FunFam" id="3.40.640.10:FF:000090">
    <property type="entry name" value="Pyridoxal phosphate-dependent aminotransferase"/>
    <property type="match status" value="1"/>
</dbReference>
<dbReference type="STRING" id="639282.DEFDS_0368"/>
<dbReference type="Pfam" id="PF01041">
    <property type="entry name" value="DegT_DnrJ_EryC1"/>
    <property type="match status" value="1"/>
</dbReference>
<evidence type="ECO:0000256" key="7">
    <source>
        <dbReference type="ARBA" id="ARBA00051587"/>
    </source>
</evidence>
<dbReference type="EMBL" id="AP011529">
    <property type="protein sequence ID" value="BAI79862.1"/>
    <property type="molecule type" value="Genomic_DNA"/>
</dbReference>
<dbReference type="OrthoDB" id="9766188at2"/>
<evidence type="ECO:0000256" key="5">
    <source>
        <dbReference type="ARBA" id="ARBA00022898"/>
    </source>
</evidence>
<evidence type="ECO:0000256" key="2">
    <source>
        <dbReference type="ARBA" id="ARBA00005125"/>
    </source>
</evidence>
<keyword evidence="5 11" id="KW-0663">Pyridoxal phosphate</keyword>
<dbReference type="SUPFAM" id="SSF53383">
    <property type="entry name" value="PLP-dependent transferases"/>
    <property type="match status" value="1"/>
</dbReference>
<evidence type="ECO:0000256" key="12">
    <source>
        <dbReference type="RuleBase" id="RU004508"/>
    </source>
</evidence>
<dbReference type="Gene3D" id="3.40.640.10">
    <property type="entry name" value="Type I PLP-dependent aspartate aminotransferase-like (Major domain)"/>
    <property type="match status" value="1"/>
</dbReference>
<name>D3PB89_DEFDS</name>
<evidence type="ECO:0000256" key="9">
    <source>
        <dbReference type="ARBA" id="ARBA00074221"/>
    </source>
</evidence>
<comment type="cofactor">
    <cofactor evidence="1">
        <name>pyridoxal 5'-phosphate</name>
        <dbReference type="ChEBI" id="CHEBI:597326"/>
    </cofactor>
</comment>
<protein>
    <recommendedName>
        <fullName evidence="9">GDP-perosamine synthase</fullName>
        <ecNumber evidence="8">2.6.1.102</ecNumber>
    </recommendedName>
</protein>
<dbReference type="NCBIfam" id="TIGR04181">
    <property type="entry name" value="NHT_00031"/>
    <property type="match status" value="1"/>
</dbReference>
<dbReference type="AlphaFoldDB" id="D3PB89"/>
<gene>
    <name evidence="13" type="ordered locus">DEFDS_0368</name>
</gene>
<evidence type="ECO:0000256" key="10">
    <source>
        <dbReference type="PIRSR" id="PIRSR000390-1"/>
    </source>
</evidence>
<comment type="similarity">
    <text evidence="6 12">Belongs to the DegT/DnrJ/EryC1 family.</text>
</comment>
<reference evidence="13 14" key="1">
    <citation type="journal article" date="2010" name="DNA Res.">
        <title>Bacterial lifestyle in a deep-sea hydrothermal vent chimney revealed by the genome sequence of the thermophilic bacterium Deferribacter desulfuricans SSM1.</title>
        <authorList>
            <person name="Takaki Y."/>
            <person name="Shimamura S."/>
            <person name="Nakagawa S."/>
            <person name="Fukuhara Y."/>
            <person name="Horikawa H."/>
            <person name="Ankai A."/>
            <person name="Harada T."/>
            <person name="Hosoyama A."/>
            <person name="Oguchi A."/>
            <person name="Fukui S."/>
            <person name="Fujita N."/>
            <person name="Takami H."/>
            <person name="Takai K."/>
        </authorList>
    </citation>
    <scope>NUCLEOTIDE SEQUENCE [LARGE SCALE GENOMIC DNA]</scope>
    <source>
        <strain evidence="14">DSM 14783 / JCM 11476 / NBRC 101012 / SSM1</strain>
    </source>
</reference>
<dbReference type="RefSeq" id="WP_013007110.1">
    <property type="nucleotide sequence ID" value="NC_013939.1"/>
</dbReference>
<dbReference type="KEGG" id="ddf:DEFDS_0368"/>
<evidence type="ECO:0000313" key="13">
    <source>
        <dbReference type="EMBL" id="BAI79862.1"/>
    </source>
</evidence>
<proteinExistence type="inferred from homology"/>
<dbReference type="eggNOG" id="COG0399">
    <property type="taxonomic scope" value="Bacteria"/>
</dbReference>
<dbReference type="GO" id="GO:0030170">
    <property type="term" value="F:pyridoxal phosphate binding"/>
    <property type="evidence" value="ECO:0007669"/>
    <property type="project" value="TreeGrafter"/>
</dbReference>
<feature type="modified residue" description="N6-(pyridoxal phosphate)lysine" evidence="11">
    <location>
        <position position="216"/>
    </location>
</feature>
<dbReference type="GO" id="GO:0102933">
    <property type="term" value="F:GDP-4-dehydro-6-deoxy-D-mannose-4-aminotransferase activity"/>
    <property type="evidence" value="ECO:0007669"/>
    <property type="project" value="UniProtKB-EC"/>
</dbReference>
<dbReference type="InterPro" id="IPR015421">
    <property type="entry name" value="PyrdxlP-dep_Trfase_major"/>
</dbReference>
<comment type="pathway">
    <text evidence="2">Bacterial outer membrane biogenesis; LPS O-antigen biosynthesis.</text>
</comment>
<dbReference type="PIRSF" id="PIRSF000390">
    <property type="entry name" value="PLP_StrS"/>
    <property type="match status" value="1"/>
</dbReference>